<dbReference type="Pfam" id="PF00480">
    <property type="entry name" value="ROK"/>
    <property type="match status" value="1"/>
</dbReference>
<keyword evidence="2" id="KW-0808">Transferase</keyword>
<dbReference type="RefSeq" id="WP_246335669.1">
    <property type="nucleotide sequence ID" value="NZ_BAAAOV010000012.1"/>
</dbReference>
<accession>A0A839EB12</accession>
<dbReference type="Gene3D" id="3.30.420.40">
    <property type="match status" value="2"/>
</dbReference>
<organism evidence="2 3">
    <name type="scientific">Microcella alkalica</name>
    <dbReference type="NCBI Taxonomy" id="355930"/>
    <lineage>
        <taxon>Bacteria</taxon>
        <taxon>Bacillati</taxon>
        <taxon>Actinomycetota</taxon>
        <taxon>Actinomycetes</taxon>
        <taxon>Micrococcales</taxon>
        <taxon>Microbacteriaceae</taxon>
        <taxon>Microcella</taxon>
    </lineage>
</organism>
<dbReference type="EMBL" id="JACGWX010000006">
    <property type="protein sequence ID" value="MBA8848657.1"/>
    <property type="molecule type" value="Genomic_DNA"/>
</dbReference>
<proteinExistence type="inferred from homology"/>
<dbReference type="InterPro" id="IPR000600">
    <property type="entry name" value="ROK"/>
</dbReference>
<evidence type="ECO:0000256" key="1">
    <source>
        <dbReference type="ARBA" id="ARBA00006479"/>
    </source>
</evidence>
<dbReference type="GO" id="GO:0016301">
    <property type="term" value="F:kinase activity"/>
    <property type="evidence" value="ECO:0007669"/>
    <property type="project" value="UniProtKB-KW"/>
</dbReference>
<protein>
    <submittedName>
        <fullName evidence="2">Putative NBD/HSP70 family sugar kinase</fullName>
    </submittedName>
</protein>
<dbReference type="InterPro" id="IPR036390">
    <property type="entry name" value="WH_DNA-bd_sf"/>
</dbReference>
<evidence type="ECO:0000313" key="3">
    <source>
        <dbReference type="Proteomes" id="UP000585905"/>
    </source>
</evidence>
<sequence>MATRRPTTMDAGAVRRRNLSAVLELVHLRRGVTRADLTRALGLNRSTIGDLVAVLAENGWVDERDDAPRSGVGRPSPRVLPRDARLVAAINPELDVIDVALVSLGAEIVARRRVPLSEPPTVAATVERAARTVAELAADHPESTVVAAGVAVPGLVRHEDGLVRLAPRLGWREEPLAAPLAAAMGIPVAAANDAHLGCRAEQSFGAGQGARTMLYLNGGPSGIGGGLVVDGRPMDGAAGYAGELGHASVDPNGPLCACGAIGCLEALVPRAALAAAVGLEHPDDDTLESALLTAIVAEDTGGPVHEEVARQLRWLAIALRGAVNLLNPERIVLGGHLAALWRAADRDQRASLLGQALPVNAADATIEVAALGGQRLLIGAAELAWDGLIADPLSAGESDAARADALPVVS</sequence>
<dbReference type="InterPro" id="IPR043129">
    <property type="entry name" value="ATPase_NBD"/>
</dbReference>
<reference evidence="2 3" key="1">
    <citation type="submission" date="2020-07" db="EMBL/GenBank/DDBJ databases">
        <title>Sequencing the genomes of 1000 actinobacteria strains.</title>
        <authorList>
            <person name="Klenk H.-P."/>
        </authorList>
    </citation>
    <scope>NUCLEOTIDE SEQUENCE [LARGE SCALE GENOMIC DNA]</scope>
    <source>
        <strain evidence="2 3">DSM 19663</strain>
    </source>
</reference>
<dbReference type="SUPFAM" id="SSF53067">
    <property type="entry name" value="Actin-like ATPase domain"/>
    <property type="match status" value="1"/>
</dbReference>
<comment type="similarity">
    <text evidence="1">Belongs to the ROK (NagC/XylR) family.</text>
</comment>
<dbReference type="PANTHER" id="PTHR18964:SF149">
    <property type="entry name" value="BIFUNCTIONAL UDP-N-ACETYLGLUCOSAMINE 2-EPIMERASE_N-ACETYLMANNOSAMINE KINASE"/>
    <property type="match status" value="1"/>
</dbReference>
<dbReference type="Proteomes" id="UP000585905">
    <property type="component" value="Unassembled WGS sequence"/>
</dbReference>
<dbReference type="Gene3D" id="1.10.10.10">
    <property type="entry name" value="Winged helix-like DNA-binding domain superfamily/Winged helix DNA-binding domain"/>
    <property type="match status" value="1"/>
</dbReference>
<dbReference type="PANTHER" id="PTHR18964">
    <property type="entry name" value="ROK (REPRESSOR, ORF, KINASE) FAMILY"/>
    <property type="match status" value="1"/>
</dbReference>
<keyword evidence="2" id="KW-0418">Kinase</keyword>
<gene>
    <name evidence="2" type="ORF">FHX53_002267</name>
</gene>
<comment type="caution">
    <text evidence="2">The sequence shown here is derived from an EMBL/GenBank/DDBJ whole genome shotgun (WGS) entry which is preliminary data.</text>
</comment>
<dbReference type="AlphaFoldDB" id="A0A839EB12"/>
<name>A0A839EB12_9MICO</name>
<keyword evidence="3" id="KW-1185">Reference proteome</keyword>
<evidence type="ECO:0000313" key="2">
    <source>
        <dbReference type="EMBL" id="MBA8848657.1"/>
    </source>
</evidence>
<dbReference type="InterPro" id="IPR036388">
    <property type="entry name" value="WH-like_DNA-bd_sf"/>
</dbReference>
<dbReference type="SUPFAM" id="SSF46785">
    <property type="entry name" value="Winged helix' DNA-binding domain"/>
    <property type="match status" value="1"/>
</dbReference>